<keyword evidence="3" id="KW-1185">Reference proteome</keyword>
<comment type="caution">
    <text evidence="2">The sequence shown here is derived from an EMBL/GenBank/DDBJ whole genome shotgun (WGS) entry which is preliminary data.</text>
</comment>
<dbReference type="OrthoDB" id="1936278at2759"/>
<dbReference type="Pfam" id="PF02519">
    <property type="entry name" value="Auxin_inducible"/>
    <property type="match status" value="1"/>
</dbReference>
<accession>A0A843XC42</accession>
<comment type="similarity">
    <text evidence="1">Belongs to the ARG7 family.</text>
</comment>
<dbReference type="AlphaFoldDB" id="A0A843XC42"/>
<protein>
    <submittedName>
        <fullName evidence="2">Uncharacterized protein</fullName>
    </submittedName>
</protein>
<evidence type="ECO:0000313" key="3">
    <source>
        <dbReference type="Proteomes" id="UP000652761"/>
    </source>
</evidence>
<dbReference type="EMBL" id="NMUH01007220">
    <property type="protein sequence ID" value="MQM16872.1"/>
    <property type="molecule type" value="Genomic_DNA"/>
</dbReference>
<sequence>MISSKKLAQTARKWLRAAAAGRKRIAFHSKDAATAADAGASTTTAPARKGHFVVYSCDGRRFEVPLALLKSDVFGELLRMSEEVFGLAGDGAITLPWDATFVGSVVSCLRRRPSGDAERAVLASMASTCSASLGPCSLVNRPLVVCGC</sequence>
<dbReference type="InterPro" id="IPR003676">
    <property type="entry name" value="SAUR_fam"/>
</dbReference>
<proteinExistence type="inferred from homology"/>
<reference evidence="2" key="1">
    <citation type="submission" date="2017-07" db="EMBL/GenBank/DDBJ databases">
        <title>Taro Niue Genome Assembly and Annotation.</title>
        <authorList>
            <person name="Atibalentja N."/>
            <person name="Keating K."/>
            <person name="Fields C.J."/>
        </authorList>
    </citation>
    <scope>NUCLEOTIDE SEQUENCE</scope>
    <source>
        <strain evidence="2">Niue_2</strain>
        <tissue evidence="2">Leaf</tissue>
    </source>
</reference>
<evidence type="ECO:0000256" key="1">
    <source>
        <dbReference type="ARBA" id="ARBA00006974"/>
    </source>
</evidence>
<dbReference type="PANTHER" id="PTHR31175:SF120">
    <property type="entry name" value="OS09G0547100 PROTEIN"/>
    <property type="match status" value="1"/>
</dbReference>
<name>A0A843XC42_COLES</name>
<organism evidence="2 3">
    <name type="scientific">Colocasia esculenta</name>
    <name type="common">Wild taro</name>
    <name type="synonym">Arum esculentum</name>
    <dbReference type="NCBI Taxonomy" id="4460"/>
    <lineage>
        <taxon>Eukaryota</taxon>
        <taxon>Viridiplantae</taxon>
        <taxon>Streptophyta</taxon>
        <taxon>Embryophyta</taxon>
        <taxon>Tracheophyta</taxon>
        <taxon>Spermatophyta</taxon>
        <taxon>Magnoliopsida</taxon>
        <taxon>Liliopsida</taxon>
        <taxon>Araceae</taxon>
        <taxon>Aroideae</taxon>
        <taxon>Colocasieae</taxon>
        <taxon>Colocasia</taxon>
    </lineage>
</organism>
<dbReference type="PANTHER" id="PTHR31175">
    <property type="entry name" value="AUXIN-RESPONSIVE FAMILY PROTEIN"/>
    <property type="match status" value="1"/>
</dbReference>
<evidence type="ECO:0000313" key="2">
    <source>
        <dbReference type="EMBL" id="MQM16872.1"/>
    </source>
</evidence>
<dbReference type="Proteomes" id="UP000652761">
    <property type="component" value="Unassembled WGS sequence"/>
</dbReference>
<gene>
    <name evidence="2" type="ORF">Taro_049833</name>
</gene>
<dbReference type="GO" id="GO:0009733">
    <property type="term" value="P:response to auxin"/>
    <property type="evidence" value="ECO:0007669"/>
    <property type="project" value="InterPro"/>
</dbReference>